<evidence type="ECO:0000256" key="1">
    <source>
        <dbReference type="ARBA" id="ARBA00004651"/>
    </source>
</evidence>
<dbReference type="InterPro" id="IPR011066">
    <property type="entry name" value="MscS_channel_C_sf"/>
</dbReference>
<keyword evidence="6" id="KW-0813">Transport</keyword>
<keyword evidence="2" id="KW-1003">Cell membrane</keyword>
<dbReference type="PANTHER" id="PTHR30221:SF1">
    <property type="entry name" value="SMALL-CONDUCTANCE MECHANOSENSITIVE CHANNEL"/>
    <property type="match status" value="1"/>
</dbReference>
<dbReference type="Pfam" id="PF00924">
    <property type="entry name" value="MS_channel_2nd"/>
    <property type="match status" value="1"/>
</dbReference>
<dbReference type="InterPro" id="IPR010920">
    <property type="entry name" value="LSM_dom_sf"/>
</dbReference>
<keyword evidence="9" id="KW-1185">Reference proteome</keyword>
<dbReference type="Proteomes" id="UP000566663">
    <property type="component" value="Unassembled WGS sequence"/>
</dbReference>
<comment type="similarity">
    <text evidence="6">Belongs to the MscS (TC 1.A.23) family.</text>
</comment>
<keyword evidence="6" id="KW-0997">Cell inner membrane</keyword>
<proteinExistence type="inferred from homology"/>
<evidence type="ECO:0000259" key="7">
    <source>
        <dbReference type="Pfam" id="PF00924"/>
    </source>
</evidence>
<gene>
    <name evidence="8" type="ORF">HNQ67_001608</name>
</gene>
<organism evidence="8 9">
    <name type="scientific">Brevundimonas basaltis</name>
    <dbReference type="NCBI Taxonomy" id="472166"/>
    <lineage>
        <taxon>Bacteria</taxon>
        <taxon>Pseudomonadati</taxon>
        <taxon>Pseudomonadota</taxon>
        <taxon>Alphaproteobacteria</taxon>
        <taxon>Caulobacterales</taxon>
        <taxon>Caulobacteraceae</taxon>
        <taxon>Brevundimonas</taxon>
    </lineage>
</organism>
<sequence>MIPRTARVLRAAGVAAGLNFAVVGVARAQDPVDLGQLAGFIQWGGVAASVVVFALALVLLRGLSHLSASLCQRFVSRRPTIQKIESASRFIVYLIAIVIAGRLSLRMDATALTVVGGGLAFAVGFAMRDLVAAVIAGVTIMFDRPFQVGDRVEYAGQYGDVIKIGLRSVRMNTLDHNVITIPNNKVLTDVTSSGNYGALEMQVPFTLFIGPDQDVELAMTLIQEACLTSPYAFLDRPAPVLATQVLEGNFVLIRITARPYVFEAVHEKSFETDVTLRVRRAFREHGITTPTVAIAGRV</sequence>
<evidence type="ECO:0000256" key="3">
    <source>
        <dbReference type="ARBA" id="ARBA00022692"/>
    </source>
</evidence>
<dbReference type="SUPFAM" id="SSF82689">
    <property type="entry name" value="Mechanosensitive channel protein MscS (YggB), C-terminal domain"/>
    <property type="match status" value="1"/>
</dbReference>
<evidence type="ECO:0000313" key="8">
    <source>
        <dbReference type="EMBL" id="MBB5292088.1"/>
    </source>
</evidence>
<comment type="subunit">
    <text evidence="6">Homoheptamer.</text>
</comment>
<protein>
    <recommendedName>
        <fullName evidence="6">Small-conductance mechanosensitive channel</fullName>
    </recommendedName>
</protein>
<comment type="subcellular location">
    <subcellularLocation>
        <location evidence="6">Cell inner membrane</location>
        <topology evidence="6">Multi-pass membrane protein</topology>
    </subcellularLocation>
    <subcellularLocation>
        <location evidence="1">Cell membrane</location>
        <topology evidence="1">Multi-pass membrane protein</topology>
    </subcellularLocation>
</comment>
<dbReference type="InterPro" id="IPR045275">
    <property type="entry name" value="MscS_archaea/bacteria_type"/>
</dbReference>
<evidence type="ECO:0000313" key="9">
    <source>
        <dbReference type="Proteomes" id="UP000566663"/>
    </source>
</evidence>
<dbReference type="GO" id="GO:0005886">
    <property type="term" value="C:plasma membrane"/>
    <property type="evidence" value="ECO:0007669"/>
    <property type="project" value="UniProtKB-SubCell"/>
</dbReference>
<dbReference type="Gene3D" id="2.30.30.60">
    <property type="match status" value="1"/>
</dbReference>
<evidence type="ECO:0000256" key="2">
    <source>
        <dbReference type="ARBA" id="ARBA00022475"/>
    </source>
</evidence>
<dbReference type="InterPro" id="IPR006685">
    <property type="entry name" value="MscS_channel_2nd"/>
</dbReference>
<dbReference type="AlphaFoldDB" id="A0A7W8HZR8"/>
<evidence type="ECO:0000256" key="6">
    <source>
        <dbReference type="RuleBase" id="RU369025"/>
    </source>
</evidence>
<dbReference type="PANTHER" id="PTHR30221">
    <property type="entry name" value="SMALL-CONDUCTANCE MECHANOSENSITIVE CHANNEL"/>
    <property type="match status" value="1"/>
</dbReference>
<name>A0A7W8HZR8_9CAUL</name>
<dbReference type="InterPro" id="IPR023408">
    <property type="entry name" value="MscS_beta-dom_sf"/>
</dbReference>
<keyword evidence="4 6" id="KW-1133">Transmembrane helix</keyword>
<keyword evidence="3 6" id="KW-0812">Transmembrane</keyword>
<dbReference type="Gene3D" id="1.10.287.1260">
    <property type="match status" value="1"/>
</dbReference>
<keyword evidence="6" id="KW-0407">Ion channel</keyword>
<comment type="caution">
    <text evidence="6">Lacks conserved residue(s) required for the propagation of feature annotation.</text>
</comment>
<dbReference type="SUPFAM" id="SSF50182">
    <property type="entry name" value="Sm-like ribonucleoproteins"/>
    <property type="match status" value="1"/>
</dbReference>
<feature type="transmembrane region" description="Helical" evidence="6">
    <location>
        <begin position="87"/>
        <end position="105"/>
    </location>
</feature>
<dbReference type="EMBL" id="JACHFZ010000003">
    <property type="protein sequence ID" value="MBB5292088.1"/>
    <property type="molecule type" value="Genomic_DNA"/>
</dbReference>
<keyword evidence="5 6" id="KW-0472">Membrane</keyword>
<keyword evidence="6" id="KW-0406">Ion transport</keyword>
<comment type="caution">
    <text evidence="8">The sequence shown here is derived from an EMBL/GenBank/DDBJ whole genome shotgun (WGS) entry which is preliminary data.</text>
</comment>
<dbReference type="RefSeq" id="WP_183254188.1">
    <property type="nucleotide sequence ID" value="NZ_BAAAFF010000002.1"/>
</dbReference>
<feature type="domain" description="Mechanosensitive ion channel MscS" evidence="7">
    <location>
        <begin position="129"/>
        <end position="189"/>
    </location>
</feature>
<feature type="transmembrane region" description="Helical" evidence="6">
    <location>
        <begin position="38"/>
        <end position="60"/>
    </location>
</feature>
<accession>A0A7W8HZR8</accession>
<feature type="transmembrane region" description="Helical" evidence="6">
    <location>
        <begin position="117"/>
        <end position="142"/>
    </location>
</feature>
<evidence type="ECO:0000256" key="5">
    <source>
        <dbReference type="ARBA" id="ARBA00023136"/>
    </source>
</evidence>
<dbReference type="GO" id="GO:0008381">
    <property type="term" value="F:mechanosensitive monoatomic ion channel activity"/>
    <property type="evidence" value="ECO:0007669"/>
    <property type="project" value="InterPro"/>
</dbReference>
<reference evidence="8 9" key="1">
    <citation type="submission" date="2020-08" db="EMBL/GenBank/DDBJ databases">
        <title>Genomic Encyclopedia of Type Strains, Phase IV (KMG-IV): sequencing the most valuable type-strain genomes for metagenomic binning, comparative biology and taxonomic classification.</title>
        <authorList>
            <person name="Goeker M."/>
        </authorList>
    </citation>
    <scope>NUCLEOTIDE SEQUENCE [LARGE SCALE GENOMIC DNA]</scope>
    <source>
        <strain evidence="8 9">DSM 25335</strain>
    </source>
</reference>
<comment type="function">
    <text evidence="6">Mechanosensitive channel that participates in the regulation of osmotic pressure changes within the cell, opening in response to stretch forces in the membrane lipid bilayer, without the need for other proteins. Contributes to normal resistance to hypoosmotic shock. Forms an ion channel of 1.0 nanosiemens conductance with a slight preference for anions.</text>
</comment>
<evidence type="ECO:0000256" key="4">
    <source>
        <dbReference type="ARBA" id="ARBA00022989"/>
    </source>
</evidence>